<dbReference type="GO" id="GO:0006783">
    <property type="term" value="P:heme biosynthetic process"/>
    <property type="evidence" value="ECO:0007669"/>
    <property type="project" value="UniProtKB-UniRule"/>
</dbReference>
<evidence type="ECO:0000256" key="3">
    <source>
        <dbReference type="ARBA" id="ARBA00023133"/>
    </source>
</evidence>
<reference evidence="10 11" key="1">
    <citation type="journal article" date="2014" name="Genome Announc.">
        <title>Draft genome sequences of eight enterohepatic helicobacter species isolated from both laboratory and wild rodents.</title>
        <authorList>
            <person name="Sheh A."/>
            <person name="Shen Z."/>
            <person name="Fox J.G."/>
        </authorList>
    </citation>
    <scope>NUCLEOTIDE SEQUENCE [LARGE SCALE GENOMIC DNA]</scope>
    <source>
        <strain evidence="10 11">ST1</strain>
    </source>
</reference>
<comment type="catalytic activity">
    <reaction evidence="6">
        <text>Fe-coproporphyrin III + 2 H(+) = coproporphyrin III + Fe(2+)</text>
        <dbReference type="Rhea" id="RHEA:49572"/>
        <dbReference type="ChEBI" id="CHEBI:15378"/>
        <dbReference type="ChEBI" id="CHEBI:29033"/>
        <dbReference type="ChEBI" id="CHEBI:68438"/>
        <dbReference type="ChEBI" id="CHEBI:131725"/>
        <dbReference type="EC" id="4.99.1.9"/>
    </reaction>
    <physiologicalReaction direction="right-to-left" evidence="6">
        <dbReference type="Rhea" id="RHEA:49574"/>
    </physiologicalReaction>
</comment>
<gene>
    <name evidence="7 9" type="primary">hemH</name>
    <name evidence="10" type="ORF">LS73_004745</name>
    <name evidence="9" type="ORF">NCTC12714_01275</name>
</gene>
<dbReference type="CDD" id="cd00419">
    <property type="entry name" value="Ferrochelatase_C"/>
    <property type="match status" value="1"/>
</dbReference>
<dbReference type="Gene3D" id="3.40.50.1400">
    <property type="match status" value="2"/>
</dbReference>
<dbReference type="GO" id="GO:0005737">
    <property type="term" value="C:cytoplasm"/>
    <property type="evidence" value="ECO:0007669"/>
    <property type="project" value="UniProtKB-SubCell"/>
</dbReference>
<feature type="binding site" evidence="7">
    <location>
        <position position="190"/>
    </location>
    <ligand>
        <name>Fe(2+)</name>
        <dbReference type="ChEBI" id="CHEBI:29033"/>
    </ligand>
</feature>
<feature type="binding site" evidence="7">
    <location>
        <position position="271"/>
    </location>
    <ligand>
        <name>Fe(2+)</name>
        <dbReference type="ChEBI" id="CHEBI:29033"/>
    </ligand>
</feature>
<dbReference type="CDD" id="cd03411">
    <property type="entry name" value="Ferrochelatase_N"/>
    <property type="match status" value="1"/>
</dbReference>
<evidence type="ECO:0000256" key="7">
    <source>
        <dbReference type="HAMAP-Rule" id="MF_00323"/>
    </source>
</evidence>
<dbReference type="InterPro" id="IPR019772">
    <property type="entry name" value="Ferrochelatase_AS"/>
</dbReference>
<dbReference type="AlphaFoldDB" id="A0A377PU41"/>
<dbReference type="Pfam" id="PF00762">
    <property type="entry name" value="Ferrochelatase"/>
    <property type="match status" value="1"/>
</dbReference>
<dbReference type="InterPro" id="IPR033644">
    <property type="entry name" value="Ferrochelatase_C"/>
</dbReference>
<dbReference type="PROSITE" id="PS00534">
    <property type="entry name" value="FERROCHELATASE"/>
    <property type="match status" value="1"/>
</dbReference>
<comment type="function">
    <text evidence="7 8">Catalyzes the ferrous insertion into protoporphyrin IX.</text>
</comment>
<keyword evidence="5 7" id="KW-0627">Porphyrin biosynthesis</keyword>
<dbReference type="EMBL" id="UGJE01000002">
    <property type="protein sequence ID" value="STQ86468.1"/>
    <property type="molecule type" value="Genomic_DNA"/>
</dbReference>
<comment type="similarity">
    <text evidence="1 7 8">Belongs to the ferrochelatase family.</text>
</comment>
<dbReference type="GO" id="GO:0004325">
    <property type="term" value="F:ferrochelatase activity"/>
    <property type="evidence" value="ECO:0007669"/>
    <property type="project" value="UniProtKB-UniRule"/>
</dbReference>
<reference evidence="9 12" key="2">
    <citation type="submission" date="2018-06" db="EMBL/GenBank/DDBJ databases">
        <authorList>
            <consortium name="Pathogen Informatics"/>
            <person name="Doyle S."/>
        </authorList>
    </citation>
    <scope>NUCLEOTIDE SEQUENCE [LARGE SCALE GENOMIC DNA]</scope>
    <source>
        <strain evidence="9 12">NCTC12714</strain>
    </source>
</reference>
<sequence length="324" mass="36911">MKYENAVILLNMGGPNSLDEVSSFLKNMFSDPCILSIKNSMFRSILGSIIVNNRIEKSKKIYQALGGASPITQITFSLIKKLQKIDSATFYTYAMRYSTPYCYNVLKEVQEKNINNVVLFSMYPQYSTTTTLSSFNDVLYSLKKLNFEPSVSIVERYYNNKLFIDSIANSLQKTLNGSNPSDFTLILSAHSIPVSRVKKGDPYQNECEICSKALQQTLEERGIRFQEIILSYQSKVGPVKWIGPETQDIIRQKTNKNVMIYPISFSIDNSETLYELCIQYKDIANEVGIRDYRVCPCLNDSDDFIELILNLTKANKESHSQIAI</sequence>
<keyword evidence="4 7" id="KW-0456">Lyase</keyword>
<keyword evidence="7" id="KW-0479">Metal-binding</keyword>
<evidence type="ECO:0000313" key="12">
    <source>
        <dbReference type="Proteomes" id="UP000255139"/>
    </source>
</evidence>
<evidence type="ECO:0000313" key="9">
    <source>
        <dbReference type="EMBL" id="STQ86468.1"/>
    </source>
</evidence>
<evidence type="ECO:0000256" key="4">
    <source>
        <dbReference type="ARBA" id="ARBA00023239"/>
    </source>
</evidence>
<keyword evidence="3 7" id="KW-0350">Heme biosynthesis</keyword>
<evidence type="ECO:0000256" key="5">
    <source>
        <dbReference type="ARBA" id="ARBA00023244"/>
    </source>
</evidence>
<proteinExistence type="inferred from homology"/>
<dbReference type="InterPro" id="IPR033659">
    <property type="entry name" value="Ferrochelatase_N"/>
</dbReference>
<dbReference type="PANTHER" id="PTHR11108">
    <property type="entry name" value="FERROCHELATASE"/>
    <property type="match status" value="1"/>
</dbReference>
<dbReference type="OrthoDB" id="9809741at2"/>
<keyword evidence="7 8" id="KW-0963">Cytoplasm</keyword>
<dbReference type="EC" id="4.98.1.1" evidence="7 8"/>
<dbReference type="EMBL" id="JRPD02000007">
    <property type="protein sequence ID" value="TLE00493.1"/>
    <property type="molecule type" value="Genomic_DNA"/>
</dbReference>
<keyword evidence="2 7" id="KW-0408">Iron</keyword>
<dbReference type="STRING" id="216.LS73_01630"/>
<organism evidence="9 12">
    <name type="scientific">Helicobacter muridarum</name>
    <dbReference type="NCBI Taxonomy" id="216"/>
    <lineage>
        <taxon>Bacteria</taxon>
        <taxon>Pseudomonadati</taxon>
        <taxon>Campylobacterota</taxon>
        <taxon>Epsilonproteobacteria</taxon>
        <taxon>Campylobacterales</taxon>
        <taxon>Helicobacteraceae</taxon>
        <taxon>Helicobacter</taxon>
    </lineage>
</organism>
<dbReference type="RefSeq" id="WP_052089475.1">
    <property type="nucleotide sequence ID" value="NZ_FZML01000020.1"/>
</dbReference>
<evidence type="ECO:0000256" key="8">
    <source>
        <dbReference type="RuleBase" id="RU000607"/>
    </source>
</evidence>
<evidence type="ECO:0000256" key="6">
    <source>
        <dbReference type="ARBA" id="ARBA00024536"/>
    </source>
</evidence>
<dbReference type="HAMAP" id="MF_00323">
    <property type="entry name" value="Ferrochelatase"/>
    <property type="match status" value="1"/>
</dbReference>
<dbReference type="Proteomes" id="UP000029922">
    <property type="component" value="Unassembled WGS sequence"/>
</dbReference>
<evidence type="ECO:0000256" key="1">
    <source>
        <dbReference type="ARBA" id="ARBA00007718"/>
    </source>
</evidence>
<comment type="catalytic activity">
    <reaction evidence="7 8">
        <text>heme b + 2 H(+) = protoporphyrin IX + Fe(2+)</text>
        <dbReference type="Rhea" id="RHEA:22584"/>
        <dbReference type="ChEBI" id="CHEBI:15378"/>
        <dbReference type="ChEBI" id="CHEBI:29033"/>
        <dbReference type="ChEBI" id="CHEBI:57306"/>
        <dbReference type="ChEBI" id="CHEBI:60344"/>
        <dbReference type="EC" id="4.98.1.1"/>
    </reaction>
</comment>
<protein>
    <recommendedName>
        <fullName evidence="7 8">Ferrochelatase</fullName>
        <ecNumber evidence="7 8">4.98.1.1</ecNumber>
    </recommendedName>
    <alternativeName>
        <fullName evidence="7">Heme synthase</fullName>
    </alternativeName>
    <alternativeName>
        <fullName evidence="7">Protoheme ferro-lyase</fullName>
    </alternativeName>
</protein>
<dbReference type="NCBIfam" id="TIGR00109">
    <property type="entry name" value="hemH"/>
    <property type="match status" value="1"/>
</dbReference>
<dbReference type="InterPro" id="IPR001015">
    <property type="entry name" value="Ferrochelatase"/>
</dbReference>
<comment type="pathway">
    <text evidence="7 8">Porphyrin-containing compound metabolism; protoheme biosynthesis; protoheme from protoporphyrin-IX: step 1/1.</text>
</comment>
<comment type="subcellular location">
    <subcellularLocation>
        <location evidence="7 8">Cytoplasm</location>
    </subcellularLocation>
</comment>
<dbReference type="GO" id="GO:0046872">
    <property type="term" value="F:metal ion binding"/>
    <property type="evidence" value="ECO:0007669"/>
    <property type="project" value="UniProtKB-KW"/>
</dbReference>
<evidence type="ECO:0000313" key="10">
    <source>
        <dbReference type="EMBL" id="TLE00493.1"/>
    </source>
</evidence>
<dbReference type="PANTHER" id="PTHR11108:SF1">
    <property type="entry name" value="FERROCHELATASE, MITOCHONDRIAL"/>
    <property type="match status" value="1"/>
</dbReference>
<evidence type="ECO:0000313" key="11">
    <source>
        <dbReference type="Proteomes" id="UP000029922"/>
    </source>
</evidence>
<accession>A0A377PU41</accession>
<keyword evidence="12" id="KW-1185">Reference proteome</keyword>
<dbReference type="SUPFAM" id="SSF53800">
    <property type="entry name" value="Chelatase"/>
    <property type="match status" value="1"/>
</dbReference>
<evidence type="ECO:0000256" key="2">
    <source>
        <dbReference type="ARBA" id="ARBA00023004"/>
    </source>
</evidence>
<dbReference type="Proteomes" id="UP000255139">
    <property type="component" value="Unassembled WGS sequence"/>
</dbReference>
<name>A0A377PU41_9HELI</name>
<dbReference type="UniPathway" id="UPA00252">
    <property type="reaction ID" value="UER00325"/>
</dbReference>